<dbReference type="AlphaFoldDB" id="A0A9Q9AJD3"/>
<dbReference type="GO" id="GO:0097176">
    <property type="term" value="P:epoxide metabolic process"/>
    <property type="evidence" value="ECO:0007669"/>
    <property type="project" value="TreeGrafter"/>
</dbReference>
<keyword evidence="4" id="KW-0732">Signal</keyword>
<dbReference type="EMBL" id="CP099419">
    <property type="protein sequence ID" value="USW48954.1"/>
    <property type="molecule type" value="Genomic_DNA"/>
</dbReference>
<feature type="domain" description="Epoxide hydrolase N-terminal" evidence="5">
    <location>
        <begin position="28"/>
        <end position="126"/>
    </location>
</feature>
<dbReference type="InterPro" id="IPR016292">
    <property type="entry name" value="Epoxide_hydrolase"/>
</dbReference>
<dbReference type="InterPro" id="IPR029058">
    <property type="entry name" value="AB_hydrolase_fold"/>
</dbReference>
<dbReference type="GO" id="GO:0004301">
    <property type="term" value="F:epoxide hydrolase activity"/>
    <property type="evidence" value="ECO:0007669"/>
    <property type="project" value="TreeGrafter"/>
</dbReference>
<comment type="similarity">
    <text evidence="1">Belongs to the peptidase S33 family.</text>
</comment>
<protein>
    <submittedName>
        <fullName evidence="6">Epoxide hydrolase, alpha/Beta hydrolase</fullName>
    </submittedName>
</protein>
<dbReference type="Gene3D" id="3.40.50.1820">
    <property type="entry name" value="alpha/beta hydrolase"/>
    <property type="match status" value="2"/>
</dbReference>
<evidence type="ECO:0000259" key="5">
    <source>
        <dbReference type="Pfam" id="PF06441"/>
    </source>
</evidence>
<evidence type="ECO:0000256" key="2">
    <source>
        <dbReference type="ARBA" id="ARBA00022797"/>
    </source>
</evidence>
<proteinExistence type="inferred from homology"/>
<dbReference type="PANTHER" id="PTHR21661">
    <property type="entry name" value="EPOXIDE HYDROLASE 1-RELATED"/>
    <property type="match status" value="1"/>
</dbReference>
<reference evidence="6" key="1">
    <citation type="submission" date="2022-06" db="EMBL/GenBank/DDBJ databases">
        <title>Complete genome sequences of two strains of the flax pathogen Septoria linicola.</title>
        <authorList>
            <person name="Lapalu N."/>
            <person name="Simon A."/>
            <person name="Demenou B."/>
            <person name="Paumier D."/>
            <person name="Guillot M.-P."/>
            <person name="Gout L."/>
            <person name="Valade R."/>
        </authorList>
    </citation>
    <scope>NUCLEOTIDE SEQUENCE</scope>
    <source>
        <strain evidence="6">SE15195</strain>
    </source>
</reference>
<name>A0A9Q9AJD3_9PEZI</name>
<evidence type="ECO:0000256" key="3">
    <source>
        <dbReference type="ARBA" id="ARBA00022801"/>
    </source>
</evidence>
<evidence type="ECO:0000313" key="7">
    <source>
        <dbReference type="Proteomes" id="UP001056384"/>
    </source>
</evidence>
<dbReference type="PIRSF" id="PIRSF001112">
    <property type="entry name" value="Epoxide_hydrolase"/>
    <property type="match status" value="1"/>
</dbReference>
<dbReference type="Proteomes" id="UP001056384">
    <property type="component" value="Chromosome 2"/>
</dbReference>
<organism evidence="6 7">
    <name type="scientific">Septoria linicola</name>
    <dbReference type="NCBI Taxonomy" id="215465"/>
    <lineage>
        <taxon>Eukaryota</taxon>
        <taxon>Fungi</taxon>
        <taxon>Dikarya</taxon>
        <taxon>Ascomycota</taxon>
        <taxon>Pezizomycotina</taxon>
        <taxon>Dothideomycetes</taxon>
        <taxon>Dothideomycetidae</taxon>
        <taxon>Mycosphaerellales</taxon>
        <taxon>Mycosphaerellaceae</taxon>
        <taxon>Septoria</taxon>
    </lineage>
</organism>
<dbReference type="PANTHER" id="PTHR21661:SF35">
    <property type="entry name" value="EPOXIDE HYDROLASE"/>
    <property type="match status" value="1"/>
</dbReference>
<dbReference type="InterPro" id="IPR010497">
    <property type="entry name" value="Epoxide_hydro_N"/>
</dbReference>
<evidence type="ECO:0000256" key="4">
    <source>
        <dbReference type="SAM" id="SignalP"/>
    </source>
</evidence>
<keyword evidence="7" id="KW-1185">Reference proteome</keyword>
<dbReference type="PRINTS" id="PR00412">
    <property type="entry name" value="EPOXHYDRLASE"/>
</dbReference>
<keyword evidence="3 6" id="KW-0378">Hydrolase</keyword>
<gene>
    <name evidence="6" type="ORF">Slin15195_G022730</name>
</gene>
<dbReference type="Pfam" id="PF06441">
    <property type="entry name" value="EHN"/>
    <property type="match status" value="1"/>
</dbReference>
<feature type="signal peptide" evidence="4">
    <location>
        <begin position="1"/>
        <end position="18"/>
    </location>
</feature>
<feature type="chain" id="PRO_5040175895" evidence="4">
    <location>
        <begin position="19"/>
        <end position="301"/>
    </location>
</feature>
<evidence type="ECO:0000256" key="1">
    <source>
        <dbReference type="ARBA" id="ARBA00010088"/>
    </source>
</evidence>
<sequence length="301" mass="33562">MYVTSGLLLALSTTVAAAVTVDAAYGLRPYQVDLKDGSTRMLDLVRNYHLPEKPVYAGVGSTAGLDLDLLESLKQQWTEQYDWEEDQDYMNSNRRSTTHFVHERSSDPEAIPRLLEHGWPGSFMEFAAIIKELTMQSTTSTGKHVAFHIIVPSLPGFAFSQAAPANWTTEDTARVHHTLMTEVLGYKKFAVHGTDFGAPIAYTLAELAAANISLSPLEEFEVARYEEWNTVGIAYYLQQATKPNTIGLALHDSPVGQLAWIAEKFLDWSDPRAGTGPSLITHHELLRHVSLYFLTESFQLM</sequence>
<keyword evidence="2" id="KW-0058">Aromatic hydrocarbons catabolism</keyword>
<dbReference type="SUPFAM" id="SSF53474">
    <property type="entry name" value="alpha/beta-Hydrolases"/>
    <property type="match status" value="1"/>
</dbReference>
<dbReference type="InterPro" id="IPR000639">
    <property type="entry name" value="Epox_hydrolase-like"/>
</dbReference>
<accession>A0A9Q9AJD3</accession>
<evidence type="ECO:0000313" key="6">
    <source>
        <dbReference type="EMBL" id="USW48954.1"/>
    </source>
</evidence>